<organism evidence="2 3">
    <name type="scientific">Lactobacillus intestinalis</name>
    <dbReference type="NCBI Taxonomy" id="151781"/>
    <lineage>
        <taxon>Bacteria</taxon>
        <taxon>Bacillati</taxon>
        <taxon>Bacillota</taxon>
        <taxon>Bacilli</taxon>
        <taxon>Lactobacillales</taxon>
        <taxon>Lactobacillaceae</taxon>
        <taxon>Lactobacillus</taxon>
    </lineage>
</organism>
<dbReference type="PIRSF" id="PIRSF021290">
    <property type="entry name" value="DUF1273"/>
    <property type="match status" value="1"/>
</dbReference>
<comment type="caution">
    <text evidence="2">The sequence shown here is derived from an EMBL/GenBank/DDBJ whole genome shotgun (WGS) entry which is preliminary data.</text>
</comment>
<protein>
    <recommendedName>
        <fullName evidence="1">UPF0398 protein E5351_00640</fullName>
    </recommendedName>
</protein>
<dbReference type="HAMAP" id="MF_01575">
    <property type="entry name" value="UPF0398"/>
    <property type="match status" value="1"/>
</dbReference>
<evidence type="ECO:0000256" key="1">
    <source>
        <dbReference type="HAMAP-Rule" id="MF_01575"/>
    </source>
</evidence>
<dbReference type="SUPFAM" id="SSF102405">
    <property type="entry name" value="MCP/YpsA-like"/>
    <property type="match status" value="1"/>
</dbReference>
<accession>A0A4S2BR57</accession>
<dbReference type="AlphaFoldDB" id="A0A4S2BR57"/>
<dbReference type="InterPro" id="IPR010697">
    <property type="entry name" value="YspA"/>
</dbReference>
<dbReference type="Proteomes" id="UP000309117">
    <property type="component" value="Unassembled WGS sequence"/>
</dbReference>
<evidence type="ECO:0000313" key="2">
    <source>
        <dbReference type="EMBL" id="TGY17649.1"/>
    </source>
</evidence>
<sequence>MHRLWISGYRSYELNVFGDKDPKIAVIKYALKNYLVNLLEEGQLDWIITGANLGVEQWSAEVGIELRNQYPVHVSILTPYANFADRWNESNQGKLYNLKESVDFFASTSNSSYQSPDQLRNYQAFLLSHTDRAMLVYDSEHPGKPKFDYKLIRKYQETKDYPLDLIDFYDLQDAAEEYQENHRRDDF</sequence>
<evidence type="ECO:0000313" key="3">
    <source>
        <dbReference type="Proteomes" id="UP000309117"/>
    </source>
</evidence>
<dbReference type="NCBIfam" id="NF010181">
    <property type="entry name" value="PRK13660.1"/>
    <property type="match status" value="1"/>
</dbReference>
<dbReference type="PANTHER" id="PTHR38440:SF1">
    <property type="entry name" value="UPF0398 PROTEIN SPR0331"/>
    <property type="match status" value="1"/>
</dbReference>
<dbReference type="PANTHER" id="PTHR38440">
    <property type="entry name" value="UPF0398 PROTEIN YPSA"/>
    <property type="match status" value="1"/>
</dbReference>
<dbReference type="Pfam" id="PF06908">
    <property type="entry name" value="YpsA"/>
    <property type="match status" value="1"/>
</dbReference>
<gene>
    <name evidence="2" type="ORF">E5351_00640</name>
</gene>
<reference evidence="2 3" key="1">
    <citation type="submission" date="2019-04" db="EMBL/GenBank/DDBJ databases">
        <title>Microbes associate with the intestines of laboratory mice.</title>
        <authorList>
            <person name="Navarre W."/>
            <person name="Wong E."/>
            <person name="Huang K."/>
            <person name="Tropini C."/>
            <person name="Ng K."/>
            <person name="Yu B."/>
        </authorList>
    </citation>
    <scope>NUCLEOTIDE SEQUENCE [LARGE SCALE GENOMIC DNA]</scope>
    <source>
        <strain evidence="2 3">NM61_E11</strain>
    </source>
</reference>
<comment type="similarity">
    <text evidence="1">Belongs to the UPF0398 family.</text>
</comment>
<dbReference type="EMBL" id="SRYV01000001">
    <property type="protein sequence ID" value="TGY17649.1"/>
    <property type="molecule type" value="Genomic_DNA"/>
</dbReference>
<name>A0A4S2BR57_9LACO</name>
<dbReference type="RefSeq" id="WP_004042569.1">
    <property type="nucleotide sequence ID" value="NZ_AQFR02000003.1"/>
</dbReference>
<dbReference type="Gene3D" id="3.40.50.450">
    <property type="match status" value="1"/>
</dbReference>
<proteinExistence type="inferred from homology"/>